<dbReference type="SUPFAM" id="SSF158472">
    <property type="entry name" value="HAMP domain-like"/>
    <property type="match status" value="1"/>
</dbReference>
<dbReference type="InterPro" id="IPR004358">
    <property type="entry name" value="Sig_transdc_His_kin-like_C"/>
</dbReference>
<evidence type="ECO:0000256" key="8">
    <source>
        <dbReference type="ARBA" id="ARBA00022989"/>
    </source>
</evidence>
<feature type="domain" description="Histidine kinase" evidence="12">
    <location>
        <begin position="139"/>
        <end position="354"/>
    </location>
</feature>
<dbReference type="CDD" id="cd06225">
    <property type="entry name" value="HAMP"/>
    <property type="match status" value="1"/>
</dbReference>
<dbReference type="SUPFAM" id="SSF55874">
    <property type="entry name" value="ATPase domain of HSP90 chaperone/DNA topoisomerase II/histidine kinase"/>
    <property type="match status" value="1"/>
</dbReference>
<dbReference type="InterPro" id="IPR003661">
    <property type="entry name" value="HisK_dim/P_dom"/>
</dbReference>
<dbReference type="InterPro" id="IPR005467">
    <property type="entry name" value="His_kinase_dom"/>
</dbReference>
<dbReference type="GO" id="GO:0005886">
    <property type="term" value="C:plasma membrane"/>
    <property type="evidence" value="ECO:0007669"/>
    <property type="project" value="TreeGrafter"/>
</dbReference>
<dbReference type="Gene3D" id="6.10.340.10">
    <property type="match status" value="1"/>
</dbReference>
<dbReference type="PROSITE" id="PS50109">
    <property type="entry name" value="HIS_KIN"/>
    <property type="match status" value="1"/>
</dbReference>
<evidence type="ECO:0000256" key="9">
    <source>
        <dbReference type="ARBA" id="ARBA00023012"/>
    </source>
</evidence>
<evidence type="ECO:0000313" key="14">
    <source>
        <dbReference type="EMBL" id="TDU81233.1"/>
    </source>
</evidence>
<evidence type="ECO:0000256" key="4">
    <source>
        <dbReference type="ARBA" id="ARBA00022553"/>
    </source>
</evidence>
<evidence type="ECO:0000256" key="7">
    <source>
        <dbReference type="ARBA" id="ARBA00022777"/>
    </source>
</evidence>
<comment type="catalytic activity">
    <reaction evidence="1">
        <text>ATP + protein L-histidine = ADP + protein N-phospho-L-histidine.</text>
        <dbReference type="EC" id="2.7.13.3"/>
    </reaction>
</comment>
<dbReference type="Pfam" id="PF00672">
    <property type="entry name" value="HAMP"/>
    <property type="match status" value="1"/>
</dbReference>
<dbReference type="Gene3D" id="3.30.565.10">
    <property type="entry name" value="Histidine kinase-like ATPase, C-terminal domain"/>
    <property type="match status" value="1"/>
</dbReference>
<evidence type="ECO:0000256" key="3">
    <source>
        <dbReference type="ARBA" id="ARBA00012438"/>
    </source>
</evidence>
<dbReference type="PANTHER" id="PTHR45436:SF5">
    <property type="entry name" value="SENSOR HISTIDINE KINASE TRCS"/>
    <property type="match status" value="1"/>
</dbReference>
<dbReference type="CDD" id="cd00075">
    <property type="entry name" value="HATPase"/>
    <property type="match status" value="1"/>
</dbReference>
<feature type="transmembrane region" description="Helical" evidence="11">
    <location>
        <begin position="57"/>
        <end position="77"/>
    </location>
</feature>
<dbReference type="GO" id="GO:0000155">
    <property type="term" value="F:phosphorelay sensor kinase activity"/>
    <property type="evidence" value="ECO:0007669"/>
    <property type="project" value="InterPro"/>
</dbReference>
<dbReference type="InterPro" id="IPR050428">
    <property type="entry name" value="TCS_sensor_his_kinase"/>
</dbReference>
<comment type="subcellular location">
    <subcellularLocation>
        <location evidence="2">Membrane</location>
    </subcellularLocation>
</comment>
<organism evidence="14 15">
    <name type="scientific">Prosthecobacter fusiformis</name>
    <dbReference type="NCBI Taxonomy" id="48464"/>
    <lineage>
        <taxon>Bacteria</taxon>
        <taxon>Pseudomonadati</taxon>
        <taxon>Verrucomicrobiota</taxon>
        <taxon>Verrucomicrobiia</taxon>
        <taxon>Verrucomicrobiales</taxon>
        <taxon>Verrucomicrobiaceae</taxon>
        <taxon>Prosthecobacter</taxon>
    </lineage>
</organism>
<feature type="domain" description="HAMP" evidence="13">
    <location>
        <begin position="78"/>
        <end position="131"/>
    </location>
</feature>
<dbReference type="PROSITE" id="PS50885">
    <property type="entry name" value="HAMP"/>
    <property type="match status" value="1"/>
</dbReference>
<dbReference type="SMART" id="SM00388">
    <property type="entry name" value="HisKA"/>
    <property type="match status" value="1"/>
</dbReference>
<dbReference type="InterPro" id="IPR003594">
    <property type="entry name" value="HATPase_dom"/>
</dbReference>
<keyword evidence="7 14" id="KW-0418">Kinase</keyword>
<evidence type="ECO:0000259" key="12">
    <source>
        <dbReference type="PROSITE" id="PS50109"/>
    </source>
</evidence>
<dbReference type="PRINTS" id="PR00344">
    <property type="entry name" value="BCTRLSENSOR"/>
</dbReference>
<gene>
    <name evidence="14" type="ORF">EI77_00536</name>
</gene>
<dbReference type="CDD" id="cd00082">
    <property type="entry name" value="HisKA"/>
    <property type="match status" value="1"/>
</dbReference>
<protein>
    <recommendedName>
        <fullName evidence="3">histidine kinase</fullName>
        <ecNumber evidence="3">2.7.13.3</ecNumber>
    </recommendedName>
</protein>
<sequence>MTLRRSIFVSYFVTLGLSLLVIGFWSWFEFQEIRETFKNGGLSAVEDEGPVEESFEIVVFGGLPAAILGVLMGALLLQRALRPVRDLTEILEKTNASNLDDRAPRSGNGDELDRLAAVFNGMKERLAVSFTQVREFTLHASHELKTPLTIMHGTLEQMLSDAGSSAIHRERIASLLEEVQRLSTIVGQLTFLAKADGGLLADRQLPVELEQLVKDVTEDALMLGHGLGIKVTLAECDAVQVTGDRMRLRQLLLNLADNAVKHNHKGGEVTLSLKAVGEKAEFQIINTGPVLPPELRGRVFERFFRGDSSHSASVEGSGLGLSIAHSICLNHGGTLVMEATDDGRTCVTLSLPRR</sequence>
<dbReference type="InterPro" id="IPR036890">
    <property type="entry name" value="HATPase_C_sf"/>
</dbReference>
<keyword evidence="4" id="KW-0597">Phosphoprotein</keyword>
<dbReference type="SMART" id="SM00304">
    <property type="entry name" value="HAMP"/>
    <property type="match status" value="1"/>
</dbReference>
<evidence type="ECO:0000256" key="5">
    <source>
        <dbReference type="ARBA" id="ARBA00022679"/>
    </source>
</evidence>
<dbReference type="EMBL" id="SOCA01000001">
    <property type="protein sequence ID" value="TDU81233.1"/>
    <property type="molecule type" value="Genomic_DNA"/>
</dbReference>
<dbReference type="AlphaFoldDB" id="A0A4V3FI65"/>
<dbReference type="Gene3D" id="1.10.287.130">
    <property type="match status" value="1"/>
</dbReference>
<evidence type="ECO:0000256" key="10">
    <source>
        <dbReference type="ARBA" id="ARBA00023136"/>
    </source>
</evidence>
<dbReference type="InterPro" id="IPR036097">
    <property type="entry name" value="HisK_dim/P_sf"/>
</dbReference>
<reference evidence="14 15" key="1">
    <citation type="submission" date="2019-03" db="EMBL/GenBank/DDBJ databases">
        <title>Genomic Encyclopedia of Archaeal and Bacterial Type Strains, Phase II (KMG-II): from individual species to whole genera.</title>
        <authorList>
            <person name="Goeker M."/>
        </authorList>
    </citation>
    <scope>NUCLEOTIDE SEQUENCE [LARGE SCALE GENOMIC DNA]</scope>
    <source>
        <strain evidence="14 15">ATCC 25309</strain>
    </source>
</reference>
<evidence type="ECO:0000313" key="15">
    <source>
        <dbReference type="Proteomes" id="UP000295662"/>
    </source>
</evidence>
<accession>A0A4V3FI65</accession>
<dbReference type="Pfam" id="PF00512">
    <property type="entry name" value="HisKA"/>
    <property type="match status" value="1"/>
</dbReference>
<dbReference type="OrthoDB" id="9796330at2"/>
<keyword evidence="5" id="KW-0808">Transferase</keyword>
<dbReference type="RefSeq" id="WP_133793204.1">
    <property type="nucleotide sequence ID" value="NZ_SOCA01000001.1"/>
</dbReference>
<evidence type="ECO:0000256" key="2">
    <source>
        <dbReference type="ARBA" id="ARBA00004370"/>
    </source>
</evidence>
<dbReference type="SMART" id="SM00387">
    <property type="entry name" value="HATPase_c"/>
    <property type="match status" value="1"/>
</dbReference>
<evidence type="ECO:0000256" key="11">
    <source>
        <dbReference type="SAM" id="Phobius"/>
    </source>
</evidence>
<evidence type="ECO:0000256" key="1">
    <source>
        <dbReference type="ARBA" id="ARBA00000085"/>
    </source>
</evidence>
<feature type="transmembrane region" description="Helical" evidence="11">
    <location>
        <begin position="7"/>
        <end position="28"/>
    </location>
</feature>
<dbReference type="Proteomes" id="UP000295662">
    <property type="component" value="Unassembled WGS sequence"/>
</dbReference>
<dbReference type="EC" id="2.7.13.3" evidence="3"/>
<keyword evidence="9" id="KW-0902">Two-component regulatory system</keyword>
<proteinExistence type="predicted"/>
<keyword evidence="10 11" id="KW-0472">Membrane</keyword>
<dbReference type="PANTHER" id="PTHR45436">
    <property type="entry name" value="SENSOR HISTIDINE KINASE YKOH"/>
    <property type="match status" value="1"/>
</dbReference>
<dbReference type="InterPro" id="IPR003660">
    <property type="entry name" value="HAMP_dom"/>
</dbReference>
<name>A0A4V3FI65_9BACT</name>
<keyword evidence="8 11" id="KW-1133">Transmembrane helix</keyword>
<evidence type="ECO:0000259" key="13">
    <source>
        <dbReference type="PROSITE" id="PS50885"/>
    </source>
</evidence>
<comment type="caution">
    <text evidence="14">The sequence shown here is derived from an EMBL/GenBank/DDBJ whole genome shotgun (WGS) entry which is preliminary data.</text>
</comment>
<dbReference type="Pfam" id="PF02518">
    <property type="entry name" value="HATPase_c"/>
    <property type="match status" value="1"/>
</dbReference>
<keyword evidence="6 11" id="KW-0812">Transmembrane</keyword>
<dbReference type="SUPFAM" id="SSF47384">
    <property type="entry name" value="Homodimeric domain of signal transducing histidine kinase"/>
    <property type="match status" value="1"/>
</dbReference>
<evidence type="ECO:0000256" key="6">
    <source>
        <dbReference type="ARBA" id="ARBA00022692"/>
    </source>
</evidence>
<keyword evidence="15" id="KW-1185">Reference proteome</keyword>